<comment type="similarity">
    <text evidence="1">Belongs to the prespore-cell-inducing factor family.</text>
</comment>
<feature type="compositionally biased region" description="Pro residues" evidence="4">
    <location>
        <begin position="412"/>
        <end position="424"/>
    </location>
</feature>
<dbReference type="GO" id="GO:0005576">
    <property type="term" value="C:extracellular region"/>
    <property type="evidence" value="ECO:0000318"/>
    <property type="project" value="GO_Central"/>
</dbReference>
<dbReference type="SMART" id="SM00758">
    <property type="entry name" value="PA14"/>
    <property type="match status" value="1"/>
</dbReference>
<dbReference type="InterPro" id="IPR011874">
    <property type="entry name" value="Fibro_Slime"/>
</dbReference>
<dbReference type="InterPro" id="IPR001673">
    <property type="entry name" value="S_mold_repeat"/>
</dbReference>
<name>F0ZQQ5_DICPU</name>
<gene>
    <name evidence="7" type="ORF">DICPUDRAFT_92365</name>
</gene>
<dbReference type="OrthoDB" id="17079at2759"/>
<dbReference type="eggNOG" id="ENOG502RDMQ">
    <property type="taxonomic scope" value="Eukaryota"/>
</dbReference>
<proteinExistence type="inferred from homology"/>
<keyword evidence="3" id="KW-0325">Glycoprotein</keyword>
<dbReference type="PANTHER" id="PTHR31137:SF13">
    <property type="entry name" value="PROTEIN PSID"/>
    <property type="match status" value="1"/>
</dbReference>
<dbReference type="PROSITE" id="PS51820">
    <property type="entry name" value="PA14"/>
    <property type="match status" value="1"/>
</dbReference>
<dbReference type="Proteomes" id="UP000001064">
    <property type="component" value="Unassembled WGS sequence"/>
</dbReference>
<dbReference type="Pfam" id="PF00526">
    <property type="entry name" value="Dicty_CTDC"/>
    <property type="match status" value="2"/>
</dbReference>
<evidence type="ECO:0000256" key="3">
    <source>
        <dbReference type="ARBA" id="ARBA00023180"/>
    </source>
</evidence>
<protein>
    <recommendedName>
        <fullName evidence="6">PA14 domain-containing protein</fullName>
    </recommendedName>
</protein>
<dbReference type="GeneID" id="10503103"/>
<evidence type="ECO:0000313" key="7">
    <source>
        <dbReference type="EMBL" id="EGC33722.1"/>
    </source>
</evidence>
<feature type="compositionally biased region" description="Low complexity" evidence="4">
    <location>
        <begin position="398"/>
        <end position="411"/>
    </location>
</feature>
<dbReference type="VEuPathDB" id="AmoebaDB:DICPUDRAFT_92365"/>
<dbReference type="InterPro" id="IPR051154">
    <property type="entry name" value="Prespore-cell_inducing_factor"/>
</dbReference>
<sequence>MKKNILFLFCLFLLQVSFIKSQNTIDLTATIYDQSPPRNPDFELNPYNNGVVEGIVQPDVGSDGTPVYCCGNNPVVVNGRTVVNSQTTFYSWFHQVSGVSIPIPYTLTLTETAPNTYTYSNNAFFPIDGRGWDNSTLYPNEPHYLQHNFHFCMKIHYYFNYRGGEYFTFTGDDDVWVFFNDVLRIDIGGIHTAASKTVYMDDLGLTVGQDYPWDFFYCERHTSQSTLNIVTNLNFTCLYYDACGVCEGFNDTCCVIHGCDVINQCVDQNCGRETNFTCDYTPKSCVDGNACTNDACDVGFGCININRDCSDRNPCTTDTCDPGAGCSSTPIPNCVVCDETHPCITIDLCFPRYCDPNNPGACIEEPLNCSNADPCVNSYCEEGSCVYDIVCTPTPSGTPSPTAVPTDSPFPTGTPTPPPKPPLPAYPPPADLRRGCLTCQDLNCEVQKPNSYGQRPQCTYYINEEYEEGCDDCCKYSPTCYFSSNL</sequence>
<reference evidence="8" key="1">
    <citation type="journal article" date="2011" name="Genome Biol.">
        <title>Comparative genomics of the social amoebae Dictyostelium discoideum and Dictyostelium purpureum.</title>
        <authorList>
            <consortium name="US DOE Joint Genome Institute (JGI-PGF)"/>
            <person name="Sucgang R."/>
            <person name="Kuo A."/>
            <person name="Tian X."/>
            <person name="Salerno W."/>
            <person name="Parikh A."/>
            <person name="Feasley C.L."/>
            <person name="Dalin E."/>
            <person name="Tu H."/>
            <person name="Huang E."/>
            <person name="Barry K."/>
            <person name="Lindquist E."/>
            <person name="Shapiro H."/>
            <person name="Bruce D."/>
            <person name="Schmutz J."/>
            <person name="Salamov A."/>
            <person name="Fey P."/>
            <person name="Gaudet P."/>
            <person name="Anjard C."/>
            <person name="Babu M.M."/>
            <person name="Basu S."/>
            <person name="Bushmanova Y."/>
            <person name="van der Wel H."/>
            <person name="Katoh-Kurasawa M."/>
            <person name="Dinh C."/>
            <person name="Coutinho P.M."/>
            <person name="Saito T."/>
            <person name="Elias M."/>
            <person name="Schaap P."/>
            <person name="Kay R.R."/>
            <person name="Henrissat B."/>
            <person name="Eichinger L."/>
            <person name="Rivero F."/>
            <person name="Putnam N.H."/>
            <person name="West C.M."/>
            <person name="Loomis W.F."/>
            <person name="Chisholm R.L."/>
            <person name="Shaulsky G."/>
            <person name="Strassmann J.E."/>
            <person name="Queller D.C."/>
            <person name="Kuspa A."/>
            <person name="Grigoriev I.V."/>
        </authorList>
    </citation>
    <scope>NUCLEOTIDE SEQUENCE [LARGE SCALE GENOMIC DNA]</scope>
    <source>
        <strain evidence="8">QSDP1</strain>
    </source>
</reference>
<dbReference type="Pfam" id="PF07691">
    <property type="entry name" value="PA14"/>
    <property type="match status" value="1"/>
</dbReference>
<dbReference type="RefSeq" id="XP_003289761.1">
    <property type="nucleotide sequence ID" value="XM_003289713.1"/>
</dbReference>
<evidence type="ECO:0000259" key="6">
    <source>
        <dbReference type="PROSITE" id="PS51820"/>
    </source>
</evidence>
<dbReference type="InterPro" id="IPR037524">
    <property type="entry name" value="PA14/GLEYA"/>
</dbReference>
<feature type="chain" id="PRO_5003262672" description="PA14 domain-containing protein" evidence="5">
    <location>
        <begin position="22"/>
        <end position="486"/>
    </location>
</feature>
<dbReference type="InterPro" id="IPR011658">
    <property type="entry name" value="PA14_dom"/>
</dbReference>
<keyword evidence="2 5" id="KW-0732">Signal</keyword>
<feature type="region of interest" description="Disordered" evidence="4">
    <location>
        <begin position="398"/>
        <end position="424"/>
    </location>
</feature>
<dbReference type="EMBL" id="GL871129">
    <property type="protein sequence ID" value="EGC33722.1"/>
    <property type="molecule type" value="Genomic_DNA"/>
</dbReference>
<accession>F0ZQQ5</accession>
<evidence type="ECO:0000256" key="2">
    <source>
        <dbReference type="ARBA" id="ARBA00022729"/>
    </source>
</evidence>
<dbReference type="OMA" id="FHFCMKI"/>
<organism evidence="7 8">
    <name type="scientific">Dictyostelium purpureum</name>
    <name type="common">Slime mold</name>
    <dbReference type="NCBI Taxonomy" id="5786"/>
    <lineage>
        <taxon>Eukaryota</taxon>
        <taxon>Amoebozoa</taxon>
        <taxon>Evosea</taxon>
        <taxon>Eumycetozoa</taxon>
        <taxon>Dictyostelia</taxon>
        <taxon>Dictyosteliales</taxon>
        <taxon>Dictyosteliaceae</taxon>
        <taxon>Dictyostelium</taxon>
    </lineage>
</organism>
<dbReference type="NCBIfam" id="TIGR02148">
    <property type="entry name" value="Fibro_Slime"/>
    <property type="match status" value="1"/>
</dbReference>
<feature type="domain" description="PA14" evidence="6">
    <location>
        <begin position="110"/>
        <end position="249"/>
    </location>
</feature>
<evidence type="ECO:0000256" key="4">
    <source>
        <dbReference type="SAM" id="MobiDB-lite"/>
    </source>
</evidence>
<feature type="signal peptide" evidence="5">
    <location>
        <begin position="1"/>
        <end position="21"/>
    </location>
</feature>
<dbReference type="FunCoup" id="F0ZQQ5">
    <property type="interactions" value="1"/>
</dbReference>
<evidence type="ECO:0000256" key="5">
    <source>
        <dbReference type="SAM" id="SignalP"/>
    </source>
</evidence>
<dbReference type="PANTHER" id="PTHR31137">
    <property type="entry name" value="PROTEIN PSIB-RELATED-RELATED"/>
    <property type="match status" value="1"/>
</dbReference>
<evidence type="ECO:0000313" key="8">
    <source>
        <dbReference type="Proteomes" id="UP000001064"/>
    </source>
</evidence>
<dbReference type="InParanoid" id="F0ZQQ5"/>
<dbReference type="KEGG" id="dpp:DICPUDRAFT_92365"/>
<dbReference type="AlphaFoldDB" id="F0ZQQ5"/>
<keyword evidence="8" id="KW-1185">Reference proteome</keyword>
<evidence type="ECO:0000256" key="1">
    <source>
        <dbReference type="ARBA" id="ARBA00008709"/>
    </source>
</evidence>